<dbReference type="SUPFAM" id="SSF52058">
    <property type="entry name" value="L domain-like"/>
    <property type="match status" value="1"/>
</dbReference>
<dbReference type="SMART" id="SM00365">
    <property type="entry name" value="LRR_SD22"/>
    <property type="match status" value="4"/>
</dbReference>
<feature type="domain" description="Internalin Ig-like inter-repeat region" evidence="7">
    <location>
        <begin position="238"/>
        <end position="293"/>
    </location>
</feature>
<dbReference type="eggNOG" id="COG4886">
    <property type="taxonomic scope" value="Bacteria"/>
</dbReference>
<evidence type="ECO:0000256" key="6">
    <source>
        <dbReference type="ARBA" id="ARBA00022737"/>
    </source>
</evidence>
<dbReference type="PROSITE" id="PS51450">
    <property type="entry name" value="LRR"/>
    <property type="match status" value="4"/>
</dbReference>
<dbReference type="RefSeq" id="WP_014091640.1">
    <property type="nucleotide sequence ID" value="NC_016011.1"/>
</dbReference>
<protein>
    <submittedName>
        <fullName evidence="9">Putative soluble internalin (Internalin C)</fullName>
    </submittedName>
</protein>
<evidence type="ECO:0000256" key="3">
    <source>
        <dbReference type="ARBA" id="ARBA00022525"/>
    </source>
</evidence>
<keyword evidence="6" id="KW-0677">Repeat</keyword>
<dbReference type="InterPro" id="IPR032675">
    <property type="entry name" value="LRR_dom_sf"/>
</dbReference>
<organism evidence="9 10">
    <name type="scientific">Listeria ivanovii (strain ATCC BAA-678 / PAM 55)</name>
    <dbReference type="NCBI Taxonomy" id="881621"/>
    <lineage>
        <taxon>Bacteria</taxon>
        <taxon>Bacillati</taxon>
        <taxon>Bacillota</taxon>
        <taxon>Bacilli</taxon>
        <taxon>Bacillales</taxon>
        <taxon>Listeriaceae</taxon>
        <taxon>Listeria</taxon>
    </lineage>
</organism>
<dbReference type="InterPro" id="IPR025875">
    <property type="entry name" value="Leu-rich_rpt_4"/>
</dbReference>
<evidence type="ECO:0000256" key="5">
    <source>
        <dbReference type="ARBA" id="ARBA00022729"/>
    </source>
</evidence>
<feature type="domain" description="Internalin N-terminal" evidence="8">
    <location>
        <begin position="30"/>
        <end position="73"/>
    </location>
</feature>
<dbReference type="InterPro" id="IPR003591">
    <property type="entry name" value="Leu-rich_rpt_typical-subtyp"/>
</dbReference>
<dbReference type="Pfam" id="PF13855">
    <property type="entry name" value="LRR_8"/>
    <property type="match status" value="1"/>
</dbReference>
<evidence type="ECO:0000313" key="10">
    <source>
        <dbReference type="Proteomes" id="UP000001286"/>
    </source>
</evidence>
<dbReference type="GeneID" id="57075070"/>
<dbReference type="InterPro" id="IPR012569">
    <property type="entry name" value="Inl_IR"/>
</dbReference>
<dbReference type="SUPFAM" id="SSF81296">
    <property type="entry name" value="E set domains"/>
    <property type="match status" value="1"/>
</dbReference>
<dbReference type="OrthoDB" id="2786233at2"/>
<sequence>MKKDWMKIFLIGMLVTFIVTCVNTSLETKVQAASIPHPMSIKQIFPDPGLANEVKRSLGKESVASFVSQEELDEVQKFNGDNCNIQSLEGMQYFTNLKELFLSHNQISDLSPLKDLTKLEELSLNRNKLKKLNGIPSACLERLFVDDNELRDTDSLVHLENLEILSIRKNKLRSIGALCFLPKLEVLDLHGNELRNVSEVRGLKKINWIDLTGQKCVNKPVKYQRELFITNTVKEPDGTLIAPNFISNNGIYVDGCVIWDLPVYMNEVSYTFSELISVGETEAMFDGTVVQPLFYKVFGS</sequence>
<evidence type="ECO:0000259" key="8">
    <source>
        <dbReference type="Pfam" id="PF12354"/>
    </source>
</evidence>
<dbReference type="KEGG" id="liv:LIV_0073"/>
<dbReference type="AlphaFoldDB" id="G2Z8V1"/>
<gene>
    <name evidence="9" type="ordered locus">LIV_0073</name>
</gene>
<dbReference type="Gene3D" id="3.80.10.10">
    <property type="entry name" value="Ribonuclease Inhibitor"/>
    <property type="match status" value="1"/>
</dbReference>
<dbReference type="EMBL" id="FR687253">
    <property type="protein sequence ID" value="CBW84556.1"/>
    <property type="molecule type" value="Genomic_DNA"/>
</dbReference>
<dbReference type="Pfam" id="PF08191">
    <property type="entry name" value="LRR_adjacent"/>
    <property type="match status" value="1"/>
</dbReference>
<reference evidence="9 10" key="1">
    <citation type="journal article" date="2011" name="J. Bacteriol.">
        <title>Complete genome sequence of the animal pathogen Listeria ivanovii, which provides insights into host specificities and evolution of the genus Listeria.</title>
        <authorList>
            <person name="Buchrieser C."/>
            <person name="Rusniok C."/>
            <person name="Garrido P."/>
            <person name="Hain T."/>
            <person name="Scortti M."/>
            <person name="Lampidis R."/>
            <person name="Karst U."/>
            <person name="Chakraborty T."/>
            <person name="Cossart P."/>
            <person name="Kreft J."/>
            <person name="Vazquez-Boland J.A."/>
            <person name="Goebel W."/>
            <person name="Glaser P."/>
        </authorList>
    </citation>
    <scope>NUCLEOTIDE SEQUENCE [LARGE SCALE GENOMIC DNA]</scope>
    <source>
        <strain evidence="10">ATCC BAA-678 / PAM 55</strain>
    </source>
</reference>
<keyword evidence="5" id="KW-0732">Signal</keyword>
<dbReference type="Pfam" id="PF12354">
    <property type="entry name" value="Internalin_N"/>
    <property type="match status" value="1"/>
</dbReference>
<evidence type="ECO:0000256" key="2">
    <source>
        <dbReference type="ARBA" id="ARBA00009432"/>
    </source>
</evidence>
<dbReference type="PANTHER" id="PTHR46652:SF3">
    <property type="entry name" value="LEUCINE-RICH REPEAT-CONTAINING PROTEIN 9"/>
    <property type="match status" value="1"/>
</dbReference>
<proteinExistence type="inferred from homology"/>
<dbReference type="GO" id="GO:0005576">
    <property type="term" value="C:extracellular region"/>
    <property type="evidence" value="ECO:0007669"/>
    <property type="project" value="UniProtKB-SubCell"/>
</dbReference>
<comment type="similarity">
    <text evidence="2">Belongs to the internalin family.</text>
</comment>
<dbReference type="InterPro" id="IPR014756">
    <property type="entry name" value="Ig_E-set"/>
</dbReference>
<evidence type="ECO:0000313" key="9">
    <source>
        <dbReference type="EMBL" id="CBW84556.1"/>
    </source>
</evidence>
<dbReference type="Gene3D" id="2.60.40.1220">
    <property type="match status" value="1"/>
</dbReference>
<name>G2Z8V1_LISIP</name>
<keyword evidence="3" id="KW-0964">Secreted</keyword>
<dbReference type="HOGENOM" id="CLU_019447_2_0_9"/>
<dbReference type="InterPro" id="IPR050836">
    <property type="entry name" value="SDS22/Internalin_LRR"/>
</dbReference>
<dbReference type="InterPro" id="IPR001611">
    <property type="entry name" value="Leu-rich_rpt"/>
</dbReference>
<evidence type="ECO:0000256" key="1">
    <source>
        <dbReference type="ARBA" id="ARBA00004613"/>
    </source>
</evidence>
<keyword evidence="4" id="KW-0433">Leucine-rich repeat</keyword>
<dbReference type="InterPro" id="IPR024634">
    <property type="entry name" value="Internalin_N"/>
</dbReference>
<dbReference type="SMART" id="SM00369">
    <property type="entry name" value="LRR_TYP"/>
    <property type="match status" value="4"/>
</dbReference>
<evidence type="ECO:0000259" key="7">
    <source>
        <dbReference type="Pfam" id="PF08191"/>
    </source>
</evidence>
<comment type="subcellular location">
    <subcellularLocation>
        <location evidence="1">Secreted</location>
    </subcellularLocation>
</comment>
<dbReference type="Pfam" id="PF12799">
    <property type="entry name" value="LRR_4"/>
    <property type="match status" value="1"/>
</dbReference>
<accession>G2Z8V1</accession>
<dbReference type="InterPro" id="IPR014755">
    <property type="entry name" value="Cu-Rt/internalin_Ig-like"/>
</dbReference>
<dbReference type="Proteomes" id="UP000001286">
    <property type="component" value="Chromosome"/>
</dbReference>
<evidence type="ECO:0000256" key="4">
    <source>
        <dbReference type="ARBA" id="ARBA00022614"/>
    </source>
</evidence>
<dbReference type="PANTHER" id="PTHR46652">
    <property type="entry name" value="LEUCINE-RICH REPEAT AND IQ DOMAIN-CONTAINING PROTEIN 1-RELATED"/>
    <property type="match status" value="1"/>
</dbReference>